<feature type="chain" id="PRO_5009526474" description="Porin" evidence="1">
    <location>
        <begin position="27"/>
        <end position="454"/>
    </location>
</feature>
<evidence type="ECO:0000313" key="2">
    <source>
        <dbReference type="EMBL" id="OGI37268.1"/>
    </source>
</evidence>
<dbReference type="Gene3D" id="2.40.160.10">
    <property type="entry name" value="Porin"/>
    <property type="match status" value="1"/>
</dbReference>
<name>A0A1F6SWH3_9PROT</name>
<evidence type="ECO:0000313" key="3">
    <source>
        <dbReference type="Proteomes" id="UP000178379"/>
    </source>
</evidence>
<dbReference type="InterPro" id="IPR010870">
    <property type="entry name" value="Porin_O/P"/>
</dbReference>
<dbReference type="EMBL" id="MFSQ01000150">
    <property type="protein sequence ID" value="OGI37268.1"/>
    <property type="molecule type" value="Genomic_DNA"/>
</dbReference>
<protein>
    <recommendedName>
        <fullName evidence="4">Porin</fullName>
    </recommendedName>
</protein>
<organism evidence="2 3">
    <name type="scientific">Candidatus Muproteobacteria bacterium RBG_16_62_13</name>
    <dbReference type="NCBI Taxonomy" id="1817756"/>
    <lineage>
        <taxon>Bacteria</taxon>
        <taxon>Pseudomonadati</taxon>
        <taxon>Pseudomonadota</taxon>
        <taxon>Candidatus Muproteobacteria</taxon>
    </lineage>
</organism>
<evidence type="ECO:0000256" key="1">
    <source>
        <dbReference type="SAM" id="SignalP"/>
    </source>
</evidence>
<sequence length="454" mass="49786">MKIIKRTALAMACAGAMTVAANTAQAANWLMLQGTEPAGTAKPVRLWGFAQVEYQKDTSSTNSTGGYVPPKLLGPDLTSQEAFNVSRARIGVRGIAHPLDDMVNYFLLTELGNNGVTYTDRAVKLTDASITLNHVPMARVRVGLFKYPGAEEGLQAIHTTDYINFTEVSNQLLLERFPNRTYPTAGNVAPCDPTLTPSCNLNAFDRPVGAFRDVGVQVFGSTMIGDWETSYAAMIGNGNGLNYSDNDGNRDLYLYFSTEKVFGGAGPFREGLKLFAWSQSGKRIFDGDNNGTYDTYDRDRSGAGVKYLKKPWRVTTEYMTGKGMIWNGPDKPTWALTTGSGNPDASDNGLKAKGKGWYVEGGYYIPNSDWQLDLRYDFYARLDGARQQLDWKTVTVGAQYYINKKTRLTFNYAVRDITAINYGPAGTSGAPGSNPNDNLDGIKNRYGVQLTAIF</sequence>
<dbReference type="InterPro" id="IPR023614">
    <property type="entry name" value="Porin_dom_sf"/>
</dbReference>
<proteinExistence type="predicted"/>
<dbReference type="AlphaFoldDB" id="A0A1F6SWH3"/>
<dbReference type="Proteomes" id="UP000178379">
    <property type="component" value="Unassembled WGS sequence"/>
</dbReference>
<feature type="signal peptide" evidence="1">
    <location>
        <begin position="1"/>
        <end position="26"/>
    </location>
</feature>
<dbReference type="SUPFAM" id="SSF56935">
    <property type="entry name" value="Porins"/>
    <property type="match status" value="1"/>
</dbReference>
<reference evidence="2 3" key="1">
    <citation type="journal article" date="2016" name="Nat. Commun.">
        <title>Thousands of microbial genomes shed light on interconnected biogeochemical processes in an aquifer system.</title>
        <authorList>
            <person name="Anantharaman K."/>
            <person name="Brown C.T."/>
            <person name="Hug L.A."/>
            <person name="Sharon I."/>
            <person name="Castelle C.J."/>
            <person name="Probst A.J."/>
            <person name="Thomas B.C."/>
            <person name="Singh A."/>
            <person name="Wilkins M.J."/>
            <person name="Karaoz U."/>
            <person name="Brodie E.L."/>
            <person name="Williams K.H."/>
            <person name="Hubbard S.S."/>
            <person name="Banfield J.F."/>
        </authorList>
    </citation>
    <scope>NUCLEOTIDE SEQUENCE [LARGE SCALE GENOMIC DNA]</scope>
</reference>
<dbReference type="Pfam" id="PF07396">
    <property type="entry name" value="Porin_O_P"/>
    <property type="match status" value="1"/>
</dbReference>
<comment type="caution">
    <text evidence="2">The sequence shown here is derived from an EMBL/GenBank/DDBJ whole genome shotgun (WGS) entry which is preliminary data.</text>
</comment>
<gene>
    <name evidence="2" type="ORF">A2140_04695</name>
</gene>
<accession>A0A1F6SWH3</accession>
<evidence type="ECO:0008006" key="4">
    <source>
        <dbReference type="Google" id="ProtNLM"/>
    </source>
</evidence>
<keyword evidence="1" id="KW-0732">Signal</keyword>